<evidence type="ECO:0000313" key="1">
    <source>
        <dbReference type="EMBL" id="RNA27784.1"/>
    </source>
</evidence>
<accession>A0A3M7RW29</accession>
<comment type="caution">
    <text evidence="1">The sequence shown here is derived from an EMBL/GenBank/DDBJ whole genome shotgun (WGS) entry which is preliminary data.</text>
</comment>
<proteinExistence type="predicted"/>
<keyword evidence="2" id="KW-1185">Reference proteome</keyword>
<dbReference type="AlphaFoldDB" id="A0A3M7RW29"/>
<sequence length="60" mass="7117">MCSRLWRCIVEQGNTCWKRTELTGPIDGRPLKNYLERQKDHLAATIAIWNGKYSKYKFDL</sequence>
<dbReference type="EMBL" id="REGN01002492">
    <property type="protein sequence ID" value="RNA27784.1"/>
    <property type="molecule type" value="Genomic_DNA"/>
</dbReference>
<reference evidence="1 2" key="1">
    <citation type="journal article" date="2018" name="Sci. Rep.">
        <title>Genomic signatures of local adaptation to the degree of environmental predictability in rotifers.</title>
        <authorList>
            <person name="Franch-Gras L."/>
            <person name="Hahn C."/>
            <person name="Garcia-Roger E.M."/>
            <person name="Carmona M.J."/>
            <person name="Serra M."/>
            <person name="Gomez A."/>
        </authorList>
    </citation>
    <scope>NUCLEOTIDE SEQUENCE [LARGE SCALE GENOMIC DNA]</scope>
    <source>
        <strain evidence="1">HYR1</strain>
    </source>
</reference>
<name>A0A3M7RW29_BRAPC</name>
<gene>
    <name evidence="1" type="ORF">BpHYR1_020890</name>
</gene>
<dbReference type="Proteomes" id="UP000276133">
    <property type="component" value="Unassembled WGS sequence"/>
</dbReference>
<evidence type="ECO:0000313" key="2">
    <source>
        <dbReference type="Proteomes" id="UP000276133"/>
    </source>
</evidence>
<protein>
    <submittedName>
        <fullName evidence="1">Uncharacterized protein</fullName>
    </submittedName>
</protein>
<organism evidence="1 2">
    <name type="scientific">Brachionus plicatilis</name>
    <name type="common">Marine rotifer</name>
    <name type="synonym">Brachionus muelleri</name>
    <dbReference type="NCBI Taxonomy" id="10195"/>
    <lineage>
        <taxon>Eukaryota</taxon>
        <taxon>Metazoa</taxon>
        <taxon>Spiralia</taxon>
        <taxon>Gnathifera</taxon>
        <taxon>Rotifera</taxon>
        <taxon>Eurotatoria</taxon>
        <taxon>Monogononta</taxon>
        <taxon>Pseudotrocha</taxon>
        <taxon>Ploima</taxon>
        <taxon>Brachionidae</taxon>
        <taxon>Brachionus</taxon>
    </lineage>
</organism>